<evidence type="ECO:0000313" key="2">
    <source>
        <dbReference type="Proteomes" id="UP000198900"/>
    </source>
</evidence>
<proteinExistence type="predicted"/>
<keyword evidence="2" id="KW-1185">Reference proteome</keyword>
<sequence>MDKGKVTEKRLSVLRDARAYCSARKSLRDKLLFKQRTKFFPIGDVIGGVPDQHHINVANSWALNT</sequence>
<organism evidence="1 2">
    <name type="scientific">Paraburkholderia steynii</name>
    <dbReference type="NCBI Taxonomy" id="1245441"/>
    <lineage>
        <taxon>Bacteria</taxon>
        <taxon>Pseudomonadati</taxon>
        <taxon>Pseudomonadota</taxon>
        <taxon>Betaproteobacteria</taxon>
        <taxon>Burkholderiales</taxon>
        <taxon>Burkholderiaceae</taxon>
        <taxon>Paraburkholderia</taxon>
    </lineage>
</organism>
<evidence type="ECO:0000313" key="1">
    <source>
        <dbReference type="EMBL" id="SDH19293.1"/>
    </source>
</evidence>
<accession>A0A7Z7B1Y4</accession>
<dbReference type="EMBL" id="FNDI01000002">
    <property type="protein sequence ID" value="SDH19293.1"/>
    <property type="molecule type" value="Genomic_DNA"/>
</dbReference>
<reference evidence="1" key="1">
    <citation type="submission" date="2016-10" db="EMBL/GenBank/DDBJ databases">
        <authorList>
            <person name="Varghese N."/>
            <person name="Submissions S."/>
        </authorList>
    </citation>
    <scope>NUCLEOTIDE SEQUENCE [LARGE SCALE GENOMIC DNA]</scope>
    <source>
        <strain evidence="1">YR281</strain>
    </source>
</reference>
<dbReference type="Proteomes" id="UP000198900">
    <property type="component" value="Unassembled WGS sequence"/>
</dbReference>
<dbReference type="AlphaFoldDB" id="A0A7Z7B1Y4"/>
<name>A0A7Z7B1Y4_9BURK</name>
<comment type="caution">
    <text evidence="1">The sequence shown here is derived from an EMBL/GenBank/DDBJ whole genome shotgun (WGS) entry which is preliminary data.</text>
</comment>
<protein>
    <submittedName>
        <fullName evidence="1">Uncharacterized protein</fullName>
    </submittedName>
</protein>
<gene>
    <name evidence="1" type="ORF">SAMN04487926_102486</name>
</gene>
<dbReference type="RefSeq" id="WP_208545734.1">
    <property type="nucleotide sequence ID" value="NZ_FNDI01000002.1"/>
</dbReference>